<keyword evidence="1" id="KW-1185">Reference proteome</keyword>
<organism evidence="1 2">
    <name type="scientific">Heterorhabditis bacteriophora</name>
    <name type="common">Entomopathogenic nematode worm</name>
    <dbReference type="NCBI Taxonomy" id="37862"/>
    <lineage>
        <taxon>Eukaryota</taxon>
        <taxon>Metazoa</taxon>
        <taxon>Ecdysozoa</taxon>
        <taxon>Nematoda</taxon>
        <taxon>Chromadorea</taxon>
        <taxon>Rhabditida</taxon>
        <taxon>Rhabditina</taxon>
        <taxon>Rhabditomorpha</taxon>
        <taxon>Strongyloidea</taxon>
        <taxon>Heterorhabditidae</taxon>
        <taxon>Heterorhabditis</taxon>
    </lineage>
</organism>
<evidence type="ECO:0000313" key="1">
    <source>
        <dbReference type="Proteomes" id="UP000095283"/>
    </source>
</evidence>
<sequence length="25" mass="3050">MEVKVLQFIKKRINYRIVTIFLIAL</sequence>
<accession>A0A1I7W759</accession>
<protein>
    <submittedName>
        <fullName evidence="2">Col_cuticle_N domain-containing protein</fullName>
    </submittedName>
</protein>
<dbReference type="Proteomes" id="UP000095283">
    <property type="component" value="Unplaced"/>
</dbReference>
<reference evidence="2" key="1">
    <citation type="submission" date="2016-11" db="UniProtKB">
        <authorList>
            <consortium name="WormBaseParasite"/>
        </authorList>
    </citation>
    <scope>IDENTIFICATION</scope>
</reference>
<dbReference type="AlphaFoldDB" id="A0A1I7W759"/>
<proteinExistence type="predicted"/>
<evidence type="ECO:0000313" key="2">
    <source>
        <dbReference type="WBParaSite" id="Hba_00479"/>
    </source>
</evidence>
<name>A0A1I7W759_HETBA</name>
<dbReference type="WBParaSite" id="Hba_00479">
    <property type="protein sequence ID" value="Hba_00479"/>
    <property type="gene ID" value="Hba_00479"/>
</dbReference>